<feature type="transmembrane region" description="Helical" evidence="7">
    <location>
        <begin position="283"/>
        <end position="306"/>
    </location>
</feature>
<comment type="caution">
    <text evidence="8">The sequence shown here is derived from an EMBL/GenBank/DDBJ whole genome shotgun (WGS) entry which is preliminary data.</text>
</comment>
<feature type="transmembrane region" description="Helical" evidence="7">
    <location>
        <begin position="12"/>
        <end position="35"/>
    </location>
</feature>
<feature type="transmembrane region" description="Helical" evidence="7">
    <location>
        <begin position="348"/>
        <end position="372"/>
    </location>
</feature>
<comment type="subcellular location">
    <subcellularLocation>
        <location evidence="1">Cell membrane</location>
        <topology evidence="1">Multi-pass membrane protein</topology>
    </subcellularLocation>
</comment>
<feature type="transmembrane region" description="Helical" evidence="7">
    <location>
        <begin position="153"/>
        <end position="174"/>
    </location>
</feature>
<keyword evidence="3" id="KW-1003">Cell membrane</keyword>
<name>A0ABP5KPW5_9MICC</name>
<evidence type="ECO:0000313" key="8">
    <source>
        <dbReference type="EMBL" id="GAA2135366.1"/>
    </source>
</evidence>
<organism evidence="8 9">
    <name type="scientific">Arthrobacter humicola</name>
    <dbReference type="NCBI Taxonomy" id="409291"/>
    <lineage>
        <taxon>Bacteria</taxon>
        <taxon>Bacillati</taxon>
        <taxon>Actinomycetota</taxon>
        <taxon>Actinomycetes</taxon>
        <taxon>Micrococcales</taxon>
        <taxon>Micrococcaceae</taxon>
        <taxon>Arthrobacter</taxon>
    </lineage>
</organism>
<feature type="transmembrane region" description="Helical" evidence="7">
    <location>
        <begin position="242"/>
        <end position="262"/>
    </location>
</feature>
<evidence type="ECO:0000256" key="1">
    <source>
        <dbReference type="ARBA" id="ARBA00004651"/>
    </source>
</evidence>
<evidence type="ECO:0000256" key="6">
    <source>
        <dbReference type="ARBA" id="ARBA00023136"/>
    </source>
</evidence>
<feature type="transmembrane region" description="Helical" evidence="7">
    <location>
        <begin position="210"/>
        <end position="230"/>
    </location>
</feature>
<feature type="transmembrane region" description="Helical" evidence="7">
    <location>
        <begin position="82"/>
        <end position="105"/>
    </location>
</feature>
<proteinExistence type="inferred from homology"/>
<dbReference type="PANTHER" id="PTHR30250">
    <property type="entry name" value="PST FAMILY PREDICTED COLANIC ACID TRANSPORTER"/>
    <property type="match status" value="1"/>
</dbReference>
<evidence type="ECO:0000256" key="2">
    <source>
        <dbReference type="ARBA" id="ARBA00007430"/>
    </source>
</evidence>
<gene>
    <name evidence="8" type="ORF">GCM10009825_19610</name>
</gene>
<dbReference type="InterPro" id="IPR050833">
    <property type="entry name" value="Poly_Biosynth_Transport"/>
</dbReference>
<sequence>MKPSIEAPGATNAFAWSLLNTALSRLGTLAIGILLARLLGPESFGTFAIALVALMAILSFNELGVSLAIVRWPGDPREIAPTVNTISVAGSAVFCCGAFFAAPLFTAAMGDPEATDVIRVLIASVFINGIVASPAALLQRGFREKTRLGIDQVNVWIGAILSVLLAVAGMGAMALAVGRVAGSLISGAVFLAASPLPYRFGLDRSLVGPLLRFGMPLAGTSLIFFAVSYADQLAVGTILGSTALGFYALAFNLSSWPVSIVAQPLRRVAPASFSALQHDRAAMNAALTSIIALLGSAALPPVFFLVGSAVPIVAFIYGQAWLPAASALSWLAVAAISKVFCDLAYDFLVVLGKSGTVLMIQAASLLVLVPALVAGASWFGLAGIAAAQAFVACSVVLPLYLWQLQKSGIRLHPIARKMLLPLVASVITGLLAWTAASMIPDTLLALVAGGVAALVVAAILVRRQADQFRLLRTIGRTAPKEVPA</sequence>
<feature type="transmembrane region" description="Helical" evidence="7">
    <location>
        <begin position="414"/>
        <end position="436"/>
    </location>
</feature>
<dbReference type="Pfam" id="PF13440">
    <property type="entry name" value="Polysacc_synt_3"/>
    <property type="match status" value="1"/>
</dbReference>
<keyword evidence="6 7" id="KW-0472">Membrane</keyword>
<feature type="transmembrane region" description="Helical" evidence="7">
    <location>
        <begin position="180"/>
        <end position="198"/>
    </location>
</feature>
<keyword evidence="4 7" id="KW-0812">Transmembrane</keyword>
<dbReference type="PANTHER" id="PTHR30250:SF10">
    <property type="entry name" value="LIPOPOLYSACCHARIDE BIOSYNTHESIS PROTEIN WZXC"/>
    <property type="match status" value="1"/>
</dbReference>
<feature type="transmembrane region" description="Helical" evidence="7">
    <location>
        <begin position="47"/>
        <end position="70"/>
    </location>
</feature>
<feature type="transmembrane region" description="Helical" evidence="7">
    <location>
        <begin position="378"/>
        <end position="402"/>
    </location>
</feature>
<dbReference type="Proteomes" id="UP001500102">
    <property type="component" value="Unassembled WGS sequence"/>
</dbReference>
<feature type="transmembrane region" description="Helical" evidence="7">
    <location>
        <begin position="117"/>
        <end position="138"/>
    </location>
</feature>
<accession>A0ABP5KPW5</accession>
<evidence type="ECO:0000313" key="9">
    <source>
        <dbReference type="Proteomes" id="UP001500102"/>
    </source>
</evidence>
<evidence type="ECO:0000256" key="4">
    <source>
        <dbReference type="ARBA" id="ARBA00022692"/>
    </source>
</evidence>
<reference evidence="9" key="1">
    <citation type="journal article" date="2019" name="Int. J. Syst. Evol. Microbiol.">
        <title>The Global Catalogue of Microorganisms (GCM) 10K type strain sequencing project: providing services to taxonomists for standard genome sequencing and annotation.</title>
        <authorList>
            <consortium name="The Broad Institute Genomics Platform"/>
            <consortium name="The Broad Institute Genome Sequencing Center for Infectious Disease"/>
            <person name="Wu L."/>
            <person name="Ma J."/>
        </authorList>
    </citation>
    <scope>NUCLEOTIDE SEQUENCE [LARGE SCALE GENOMIC DNA]</scope>
    <source>
        <strain evidence="9">JCM 15921</strain>
    </source>
</reference>
<keyword evidence="5 7" id="KW-1133">Transmembrane helix</keyword>
<comment type="similarity">
    <text evidence="2">Belongs to the polysaccharide synthase family.</text>
</comment>
<feature type="transmembrane region" description="Helical" evidence="7">
    <location>
        <begin position="312"/>
        <end position="336"/>
    </location>
</feature>
<protein>
    <submittedName>
        <fullName evidence="8">Lipopolysaccharide biosynthesis protein</fullName>
    </submittedName>
</protein>
<evidence type="ECO:0000256" key="7">
    <source>
        <dbReference type="SAM" id="Phobius"/>
    </source>
</evidence>
<evidence type="ECO:0000256" key="3">
    <source>
        <dbReference type="ARBA" id="ARBA00022475"/>
    </source>
</evidence>
<keyword evidence="9" id="KW-1185">Reference proteome</keyword>
<evidence type="ECO:0000256" key="5">
    <source>
        <dbReference type="ARBA" id="ARBA00022989"/>
    </source>
</evidence>
<dbReference type="RefSeq" id="WP_344364891.1">
    <property type="nucleotide sequence ID" value="NZ_BAAAQB010000029.1"/>
</dbReference>
<feature type="transmembrane region" description="Helical" evidence="7">
    <location>
        <begin position="442"/>
        <end position="461"/>
    </location>
</feature>
<dbReference type="EMBL" id="BAAAQB010000029">
    <property type="protein sequence ID" value="GAA2135366.1"/>
    <property type="molecule type" value="Genomic_DNA"/>
</dbReference>